<dbReference type="Proteomes" id="UP000231434">
    <property type="component" value="Unassembled WGS sequence"/>
</dbReference>
<reference evidence="2" key="1">
    <citation type="submission" date="2017-09" db="EMBL/GenBank/DDBJ databases">
        <title>Depth-based differentiation of microbial function through sediment-hosted aquifers and enrichment of novel symbionts in the deep terrestrial subsurface.</title>
        <authorList>
            <person name="Probst A.J."/>
            <person name="Ladd B."/>
            <person name="Jarett J.K."/>
            <person name="Geller-Mcgrath D.E."/>
            <person name="Sieber C.M.K."/>
            <person name="Emerson J.B."/>
            <person name="Anantharaman K."/>
            <person name="Thomas B.C."/>
            <person name="Malmstrom R."/>
            <person name="Stieglmeier M."/>
            <person name="Klingl A."/>
            <person name="Woyke T."/>
            <person name="Ryan C.M."/>
            <person name="Banfield J.F."/>
        </authorList>
    </citation>
    <scope>NUCLEOTIDE SEQUENCE [LARGE SCALE GENOMIC DNA]</scope>
</reference>
<organism evidence="1 2">
    <name type="scientific">Candidatus Roizmanbacteria bacterium CG10_big_fil_rev_8_21_14_0_10_36_26</name>
    <dbReference type="NCBI Taxonomy" id="1974851"/>
    <lineage>
        <taxon>Bacteria</taxon>
        <taxon>Candidatus Roizmaniibacteriota</taxon>
    </lineage>
</organism>
<name>A0A2M8KJQ3_9BACT</name>
<protein>
    <submittedName>
        <fullName evidence="1">Uncharacterized protein</fullName>
    </submittedName>
</protein>
<evidence type="ECO:0000313" key="1">
    <source>
        <dbReference type="EMBL" id="PJE60131.1"/>
    </source>
</evidence>
<evidence type="ECO:0000313" key="2">
    <source>
        <dbReference type="Proteomes" id="UP000231434"/>
    </source>
</evidence>
<accession>A0A2M8KJQ3</accession>
<sequence length="101" mass="12190">MFGGRQIVKKLYLLIGGFFLEFIFQPTPILKIQSLYIKTIQKFFRPFLLKTKPKKVDFSIEIKESTIIKTVNHPNKQEYYLRFYQDLSKNKVITYYYISIH</sequence>
<dbReference type="AlphaFoldDB" id="A0A2M8KJQ3"/>
<dbReference type="EMBL" id="PFEB01000061">
    <property type="protein sequence ID" value="PJE60131.1"/>
    <property type="molecule type" value="Genomic_DNA"/>
</dbReference>
<gene>
    <name evidence="1" type="ORF">COU86_06040</name>
</gene>
<proteinExistence type="predicted"/>
<comment type="caution">
    <text evidence="1">The sequence shown here is derived from an EMBL/GenBank/DDBJ whole genome shotgun (WGS) entry which is preliminary data.</text>
</comment>